<proteinExistence type="predicted"/>
<comment type="caution">
    <text evidence="1">The sequence shown here is derived from an EMBL/GenBank/DDBJ whole genome shotgun (WGS) entry which is preliminary data.</text>
</comment>
<organism evidence="1 2">
    <name type="scientific">Racocetra persica</name>
    <dbReference type="NCBI Taxonomy" id="160502"/>
    <lineage>
        <taxon>Eukaryota</taxon>
        <taxon>Fungi</taxon>
        <taxon>Fungi incertae sedis</taxon>
        <taxon>Mucoromycota</taxon>
        <taxon>Glomeromycotina</taxon>
        <taxon>Glomeromycetes</taxon>
        <taxon>Diversisporales</taxon>
        <taxon>Gigasporaceae</taxon>
        <taxon>Racocetra</taxon>
    </lineage>
</organism>
<name>A0ACA9S9T9_9GLOM</name>
<evidence type="ECO:0000313" key="2">
    <source>
        <dbReference type="Proteomes" id="UP000789920"/>
    </source>
</evidence>
<gene>
    <name evidence="1" type="ORF">RPERSI_LOCUS27586</name>
</gene>
<keyword evidence="2" id="KW-1185">Reference proteome</keyword>
<accession>A0ACA9S9T9</accession>
<sequence>KDNWAVCLFNETKKLNNNLNIEEMMIKQKSCLEELLKKHQ</sequence>
<evidence type="ECO:0000313" key="1">
    <source>
        <dbReference type="EMBL" id="CAG8829759.1"/>
    </source>
</evidence>
<reference evidence="1" key="1">
    <citation type="submission" date="2021-06" db="EMBL/GenBank/DDBJ databases">
        <authorList>
            <person name="Kallberg Y."/>
            <person name="Tangrot J."/>
            <person name="Rosling A."/>
        </authorList>
    </citation>
    <scope>NUCLEOTIDE SEQUENCE</scope>
    <source>
        <strain evidence="1">MA461A</strain>
    </source>
</reference>
<protein>
    <submittedName>
        <fullName evidence="1">15447_t:CDS:1</fullName>
    </submittedName>
</protein>
<feature type="non-terminal residue" evidence="1">
    <location>
        <position position="40"/>
    </location>
</feature>
<feature type="non-terminal residue" evidence="1">
    <location>
        <position position="1"/>
    </location>
</feature>
<dbReference type="EMBL" id="CAJVQC010097846">
    <property type="protein sequence ID" value="CAG8829759.1"/>
    <property type="molecule type" value="Genomic_DNA"/>
</dbReference>
<dbReference type="Proteomes" id="UP000789920">
    <property type="component" value="Unassembled WGS sequence"/>
</dbReference>